<evidence type="ECO:0000256" key="4">
    <source>
        <dbReference type="ARBA" id="ARBA00023136"/>
    </source>
</evidence>
<evidence type="ECO:0000256" key="6">
    <source>
        <dbReference type="SAM" id="Phobius"/>
    </source>
</evidence>
<evidence type="ECO:0000259" key="8">
    <source>
        <dbReference type="PROSITE" id="PS50801"/>
    </source>
</evidence>
<organism evidence="9 10">
    <name type="scientific">Prorocentrum cordatum</name>
    <dbReference type="NCBI Taxonomy" id="2364126"/>
    <lineage>
        <taxon>Eukaryota</taxon>
        <taxon>Sar</taxon>
        <taxon>Alveolata</taxon>
        <taxon>Dinophyceae</taxon>
        <taxon>Prorocentrales</taxon>
        <taxon>Prorocentraceae</taxon>
        <taxon>Prorocentrum</taxon>
    </lineage>
</organism>
<dbReference type="InterPro" id="IPR052706">
    <property type="entry name" value="Membrane-Transporter-like"/>
</dbReference>
<feature type="transmembrane region" description="Helical" evidence="6">
    <location>
        <begin position="191"/>
        <end position="215"/>
    </location>
</feature>
<dbReference type="Proteomes" id="UP001189429">
    <property type="component" value="Unassembled WGS sequence"/>
</dbReference>
<comment type="subcellular location">
    <subcellularLocation>
        <location evidence="1">Membrane</location>
        <topology evidence="1">Multi-pass membrane protein</topology>
    </subcellularLocation>
</comment>
<dbReference type="Gene3D" id="2.60.120.10">
    <property type="entry name" value="Jelly Rolls"/>
    <property type="match status" value="1"/>
</dbReference>
<keyword evidence="3 6" id="KW-1133">Transmembrane helix</keyword>
<proteinExistence type="predicted"/>
<accession>A0ABN9TWF4</accession>
<dbReference type="InterPro" id="IPR000595">
    <property type="entry name" value="cNMP-bd_dom"/>
</dbReference>
<reference evidence="9" key="1">
    <citation type="submission" date="2023-10" db="EMBL/GenBank/DDBJ databases">
        <authorList>
            <person name="Chen Y."/>
            <person name="Shah S."/>
            <person name="Dougan E. K."/>
            <person name="Thang M."/>
            <person name="Chan C."/>
        </authorList>
    </citation>
    <scope>NUCLEOTIDE SEQUENCE [LARGE SCALE GENOMIC DNA]</scope>
</reference>
<dbReference type="PROSITE" id="PS50801">
    <property type="entry name" value="STAS"/>
    <property type="match status" value="1"/>
</dbReference>
<feature type="domain" description="STAS" evidence="8">
    <location>
        <begin position="249"/>
        <end position="361"/>
    </location>
</feature>
<evidence type="ECO:0000256" key="1">
    <source>
        <dbReference type="ARBA" id="ARBA00004141"/>
    </source>
</evidence>
<keyword evidence="4 6" id="KW-0472">Membrane</keyword>
<evidence type="ECO:0000256" key="3">
    <source>
        <dbReference type="ARBA" id="ARBA00022989"/>
    </source>
</evidence>
<feature type="transmembrane region" description="Helical" evidence="6">
    <location>
        <begin position="136"/>
        <end position="154"/>
    </location>
</feature>
<evidence type="ECO:0000313" key="10">
    <source>
        <dbReference type="Proteomes" id="UP001189429"/>
    </source>
</evidence>
<evidence type="ECO:0008006" key="11">
    <source>
        <dbReference type="Google" id="ProtNLM"/>
    </source>
</evidence>
<dbReference type="Pfam" id="PF00916">
    <property type="entry name" value="Sulfate_transp"/>
    <property type="match status" value="1"/>
</dbReference>
<evidence type="ECO:0000259" key="7">
    <source>
        <dbReference type="PROSITE" id="PS50042"/>
    </source>
</evidence>
<dbReference type="PROSITE" id="PS50042">
    <property type="entry name" value="CNMP_BINDING_3"/>
    <property type="match status" value="1"/>
</dbReference>
<dbReference type="EMBL" id="CAUYUJ010015127">
    <property type="protein sequence ID" value="CAK0850220.1"/>
    <property type="molecule type" value="Genomic_DNA"/>
</dbReference>
<dbReference type="InterPro" id="IPR002645">
    <property type="entry name" value="STAS_dom"/>
</dbReference>
<dbReference type="InterPro" id="IPR036513">
    <property type="entry name" value="STAS_dom_sf"/>
</dbReference>
<feature type="compositionally biased region" description="Polar residues" evidence="5">
    <location>
        <begin position="614"/>
        <end position="638"/>
    </location>
</feature>
<dbReference type="PANTHER" id="PTHR43310">
    <property type="entry name" value="SULFATE TRANSPORTER YBAR-RELATED"/>
    <property type="match status" value="1"/>
</dbReference>
<name>A0ABN9TWF4_9DINO</name>
<evidence type="ECO:0000256" key="2">
    <source>
        <dbReference type="ARBA" id="ARBA00022692"/>
    </source>
</evidence>
<protein>
    <recommendedName>
        <fullName evidence="11">STAS domain-containing protein</fullName>
    </recommendedName>
</protein>
<feature type="transmembrane region" description="Helical" evidence="6">
    <location>
        <begin position="160"/>
        <end position="179"/>
    </location>
</feature>
<dbReference type="InterPro" id="IPR011547">
    <property type="entry name" value="SLC26A/SulP_dom"/>
</dbReference>
<gene>
    <name evidence="9" type="ORF">PCOR1329_LOCUS42668</name>
</gene>
<feature type="domain" description="Cyclic nucleotide-binding" evidence="7">
    <location>
        <begin position="420"/>
        <end position="506"/>
    </location>
</feature>
<feature type="region of interest" description="Disordered" evidence="5">
    <location>
        <begin position="613"/>
        <end position="638"/>
    </location>
</feature>
<dbReference type="SUPFAM" id="SSF52091">
    <property type="entry name" value="SpoIIaa-like"/>
    <property type="match status" value="1"/>
</dbReference>
<comment type="caution">
    <text evidence="9">The sequence shown here is derived from an EMBL/GenBank/DDBJ whole genome shotgun (WGS) entry which is preliminary data.</text>
</comment>
<dbReference type="Gene3D" id="3.30.750.24">
    <property type="entry name" value="STAS domain"/>
    <property type="match status" value="1"/>
</dbReference>
<keyword evidence="10" id="KW-1185">Reference proteome</keyword>
<sequence>MTLSLVPTITGLAAFWLVSYASGVQGRRESWLFEAEDAEPFWRVWTSQDLDNVRWSLLAPRPSVFLSLGLVLVMSLTLRVAGIEGSTGATLDVDEEVRCVGVANALAAACGGVIGSHSPGLTTFNMEVGSEDFRPSVLTAVLTLAVWLCGAPIMNYIPRFLLAGILMNLGLLMTQEWMWTACSKVGYGGLLIVYTQALSSLCCGLLPSILLGLVVACVVAKVQLQGQNVLKYHLSGRSLRSHRRRPEEETRILASVSRIEALGLEGSLAEANTFWFAAYVKRYVNRNSIVRFIVLDLRCCQEVSCSACALLAKLDSHLRDRGVTVLYANLEPVVALRLSTFSVAGAQNHSFDTLPDALEYCEDRVLSARLPAAAPAGRPAAAAPRPSDEELLAALARLVGGGREGCAPLAAAGTWRAHAAGEILAQQGSTANILHFCLPGHCEISEVADVGQSSFSQPLQLSLDALGFICGVEGVLLDECSRSTCTVASDSGWTLSVSKQALERLLAEDLVAGLRLSQRISQAVAKQLLRRGDQLGLVVDVTKGGGWHGSHFDEQTAGVSASLLDGESRLGSPTLARRRFLRQDAGPVPGGYLRPFMRRWPLSLIGASRCPASKQASTWQSRRANGNRGRQAQQRPER</sequence>
<feature type="transmembrane region" description="Helical" evidence="6">
    <location>
        <begin position="64"/>
        <end position="81"/>
    </location>
</feature>
<evidence type="ECO:0000313" key="9">
    <source>
        <dbReference type="EMBL" id="CAK0850220.1"/>
    </source>
</evidence>
<dbReference type="InterPro" id="IPR014710">
    <property type="entry name" value="RmlC-like_jellyroll"/>
</dbReference>
<dbReference type="SUPFAM" id="SSF51206">
    <property type="entry name" value="cAMP-binding domain-like"/>
    <property type="match status" value="1"/>
</dbReference>
<dbReference type="InterPro" id="IPR018490">
    <property type="entry name" value="cNMP-bd_dom_sf"/>
</dbReference>
<evidence type="ECO:0000256" key="5">
    <source>
        <dbReference type="SAM" id="MobiDB-lite"/>
    </source>
</evidence>
<keyword evidence="2 6" id="KW-0812">Transmembrane</keyword>
<dbReference type="PANTHER" id="PTHR43310:SF2">
    <property type="entry name" value="SLC26A_SULP TRANSPORTER DOMAIN-CONTAINING PROTEIN"/>
    <property type="match status" value="1"/>
</dbReference>